<evidence type="ECO:0000313" key="8">
    <source>
        <dbReference type="EMBL" id="JAS30619.1"/>
    </source>
</evidence>
<dbReference type="EMBL" id="GEDC01018099">
    <property type="protein sequence ID" value="JAS19199.1"/>
    <property type="molecule type" value="Transcribed_RNA"/>
</dbReference>
<dbReference type="AlphaFoldDB" id="A0A1B6EAY5"/>
<evidence type="ECO:0000313" key="5">
    <source>
        <dbReference type="EMBL" id="JAS21787.1"/>
    </source>
</evidence>
<dbReference type="EMBL" id="GEDC01026522">
    <property type="protein sequence ID" value="JAS10776.1"/>
    <property type="molecule type" value="Transcribed_RNA"/>
</dbReference>
<proteinExistence type="predicted"/>
<sequence>MYFKEVLVIYLSCFCVSVFTQDDMRCLDMKPPRNFALSEIMGLYFVVQIVHHRDDGRNKGTATVDSCPLVQLTRDGRSVTLLWNEQAGHVQYLFTVPNVETNPGFWMSTGPQNVTVIPGSMLQKAYRQFAGTVQVVIVAKNHVVLTFCSPNSDLYSVVLSRDQKMRRVDLFEINEMLIKKDLKEVGIKEACRDSASSVTSSLLVLIAVFAVSRL</sequence>
<evidence type="ECO:0000313" key="7">
    <source>
        <dbReference type="EMBL" id="JAS22600.1"/>
    </source>
</evidence>
<evidence type="ECO:0000313" key="6">
    <source>
        <dbReference type="EMBL" id="JAS22582.1"/>
    </source>
</evidence>
<dbReference type="EMBL" id="GEDC01006679">
    <property type="protein sequence ID" value="JAS30619.1"/>
    <property type="molecule type" value="Transcribed_RNA"/>
</dbReference>
<feature type="chain" id="PRO_5008582076" evidence="1">
    <location>
        <begin position="21"/>
        <end position="214"/>
    </location>
</feature>
<evidence type="ECO:0000256" key="1">
    <source>
        <dbReference type="SAM" id="SignalP"/>
    </source>
</evidence>
<dbReference type="EMBL" id="GEDC01014716">
    <property type="protein sequence ID" value="JAS22582.1"/>
    <property type="molecule type" value="Transcribed_RNA"/>
</dbReference>
<dbReference type="EMBL" id="GEDC01022573">
    <property type="protein sequence ID" value="JAS14725.1"/>
    <property type="molecule type" value="Transcribed_RNA"/>
</dbReference>
<keyword evidence="1" id="KW-0732">Signal</keyword>
<evidence type="ECO:0000313" key="9">
    <source>
        <dbReference type="EMBL" id="JAS35073.1"/>
    </source>
</evidence>
<gene>
    <name evidence="5" type="ORF">g.21261</name>
    <name evidence="6" type="ORF">g.21262</name>
    <name evidence="8" type="ORF">g.21263</name>
    <name evidence="4" type="ORF">g.21270</name>
    <name evidence="9" type="ORF">g.21271</name>
    <name evidence="3" type="ORF">g.21272</name>
    <name evidence="2" type="ORF">g.21274</name>
    <name evidence="7" type="ORF">g.21276</name>
</gene>
<evidence type="ECO:0000313" key="4">
    <source>
        <dbReference type="EMBL" id="JAS19199.1"/>
    </source>
</evidence>
<evidence type="ECO:0000313" key="3">
    <source>
        <dbReference type="EMBL" id="JAS14725.1"/>
    </source>
</evidence>
<feature type="signal peptide" evidence="1">
    <location>
        <begin position="1"/>
        <end position="20"/>
    </location>
</feature>
<name>A0A1B6EAY5_9HEMI</name>
<accession>A0A1B6EAY5</accession>
<dbReference type="EMBL" id="GEDC01014698">
    <property type="protein sequence ID" value="JAS22600.1"/>
    <property type="molecule type" value="Transcribed_RNA"/>
</dbReference>
<dbReference type="EMBL" id="GEDC01002225">
    <property type="protein sequence ID" value="JAS35073.1"/>
    <property type="molecule type" value="Transcribed_RNA"/>
</dbReference>
<protein>
    <submittedName>
        <fullName evidence="9">Uncharacterized protein</fullName>
    </submittedName>
</protein>
<reference evidence="9" key="1">
    <citation type="submission" date="2015-12" db="EMBL/GenBank/DDBJ databases">
        <title>De novo transcriptome assembly of four potential Pierce s Disease insect vectors from Arizona vineyards.</title>
        <authorList>
            <person name="Tassone E.E."/>
        </authorList>
    </citation>
    <scope>NUCLEOTIDE SEQUENCE</scope>
</reference>
<organism evidence="9">
    <name type="scientific">Clastoptera arizonana</name>
    <name type="common">Arizona spittle bug</name>
    <dbReference type="NCBI Taxonomy" id="38151"/>
    <lineage>
        <taxon>Eukaryota</taxon>
        <taxon>Metazoa</taxon>
        <taxon>Ecdysozoa</taxon>
        <taxon>Arthropoda</taxon>
        <taxon>Hexapoda</taxon>
        <taxon>Insecta</taxon>
        <taxon>Pterygota</taxon>
        <taxon>Neoptera</taxon>
        <taxon>Paraneoptera</taxon>
        <taxon>Hemiptera</taxon>
        <taxon>Auchenorrhyncha</taxon>
        <taxon>Cercopoidea</taxon>
        <taxon>Clastopteridae</taxon>
        <taxon>Clastoptera</taxon>
    </lineage>
</organism>
<evidence type="ECO:0000313" key="2">
    <source>
        <dbReference type="EMBL" id="JAS10776.1"/>
    </source>
</evidence>
<dbReference type="EMBL" id="GEDC01015511">
    <property type="protein sequence ID" value="JAS21787.1"/>
    <property type="molecule type" value="Transcribed_RNA"/>
</dbReference>